<comment type="caution">
    <text evidence="4">The sequence shown here is derived from an EMBL/GenBank/DDBJ whole genome shotgun (WGS) entry which is preliminary data.</text>
</comment>
<keyword evidence="5" id="KW-1185">Reference proteome</keyword>
<evidence type="ECO:0000256" key="2">
    <source>
        <dbReference type="ARBA" id="ARBA00022679"/>
    </source>
</evidence>
<dbReference type="Gene3D" id="3.90.470.20">
    <property type="entry name" value="4'-phosphopantetheinyl transferase domain"/>
    <property type="match status" value="2"/>
</dbReference>
<organism evidence="4 5">
    <name type="scientific">Tropicimonas aquimaris</name>
    <dbReference type="NCBI Taxonomy" id="914152"/>
    <lineage>
        <taxon>Bacteria</taxon>
        <taxon>Pseudomonadati</taxon>
        <taxon>Pseudomonadota</taxon>
        <taxon>Alphaproteobacteria</taxon>
        <taxon>Rhodobacterales</taxon>
        <taxon>Roseobacteraceae</taxon>
        <taxon>Tropicimonas</taxon>
    </lineage>
</organism>
<dbReference type="SUPFAM" id="SSF56214">
    <property type="entry name" value="4'-phosphopantetheinyl transferase"/>
    <property type="match status" value="2"/>
</dbReference>
<evidence type="ECO:0000259" key="3">
    <source>
        <dbReference type="Pfam" id="PF01648"/>
    </source>
</evidence>
<name>A0ABW3IY03_9RHOB</name>
<dbReference type="PANTHER" id="PTHR12215">
    <property type="entry name" value="PHOSPHOPANTETHEINE TRANSFERASE"/>
    <property type="match status" value="1"/>
</dbReference>
<gene>
    <name evidence="4" type="ORF">ACFQ2S_23880</name>
</gene>
<proteinExistence type="inferred from homology"/>
<dbReference type="Pfam" id="PF01648">
    <property type="entry name" value="ACPS"/>
    <property type="match status" value="1"/>
</dbReference>
<dbReference type="Proteomes" id="UP001597108">
    <property type="component" value="Unassembled WGS sequence"/>
</dbReference>
<protein>
    <submittedName>
        <fullName evidence="4">4'-phosphopantetheinyl transferase family protein</fullName>
    </submittedName>
</protein>
<sequence>MPEAIPDKDGRMSFRRCELEEFWTRLRTPEHHAGPLAMVLSLGMPTEDAFPEASLLCPAETRRHQRMREPTSAWAYLCSHVALRILAGWALGRSPAALEFVSPGEPNVPPRLRGEAQSGLQVSLSHSGSSAAIGLRQGGMVGIDVEQTDRARDALAVVENFLTPNEVGEVLALPRHDQGPLALRYWCAKEAVLKAAGTGLSTDPRSVSVQWSGEIATTMLDGVAYELGRIGPHFPERTAGAIACSAPVGEIMETHSSFNELLSLFRTSQPWWMPASS</sequence>
<accession>A0ABW3IY03</accession>
<dbReference type="InterPro" id="IPR050559">
    <property type="entry name" value="P-Pant_transferase_sf"/>
</dbReference>
<dbReference type="GO" id="GO:0016740">
    <property type="term" value="F:transferase activity"/>
    <property type="evidence" value="ECO:0007669"/>
    <property type="project" value="UniProtKB-KW"/>
</dbReference>
<comment type="similarity">
    <text evidence="1">Belongs to the P-Pant transferase superfamily. Gsp/Sfp/HetI/AcpT family.</text>
</comment>
<dbReference type="InterPro" id="IPR037143">
    <property type="entry name" value="4-PPantetheinyl_Trfase_dom_sf"/>
</dbReference>
<feature type="domain" description="4'-phosphopantetheinyl transferase" evidence="3">
    <location>
        <begin position="141"/>
        <end position="212"/>
    </location>
</feature>
<dbReference type="PANTHER" id="PTHR12215:SF10">
    <property type="entry name" value="L-AMINOADIPATE-SEMIALDEHYDE DEHYDROGENASE-PHOSPHOPANTETHEINYL TRANSFERASE"/>
    <property type="match status" value="1"/>
</dbReference>
<keyword evidence="2 4" id="KW-0808">Transferase</keyword>
<evidence type="ECO:0000313" key="5">
    <source>
        <dbReference type="Proteomes" id="UP001597108"/>
    </source>
</evidence>
<dbReference type="InterPro" id="IPR008278">
    <property type="entry name" value="4-PPantetheinyl_Trfase_dom"/>
</dbReference>
<dbReference type="EMBL" id="JBHTJT010000060">
    <property type="protein sequence ID" value="MFD0982679.1"/>
    <property type="molecule type" value="Genomic_DNA"/>
</dbReference>
<evidence type="ECO:0000313" key="4">
    <source>
        <dbReference type="EMBL" id="MFD0982679.1"/>
    </source>
</evidence>
<reference evidence="5" key="1">
    <citation type="journal article" date="2019" name="Int. J. Syst. Evol. Microbiol.">
        <title>The Global Catalogue of Microorganisms (GCM) 10K type strain sequencing project: providing services to taxonomists for standard genome sequencing and annotation.</title>
        <authorList>
            <consortium name="The Broad Institute Genomics Platform"/>
            <consortium name="The Broad Institute Genome Sequencing Center for Infectious Disease"/>
            <person name="Wu L."/>
            <person name="Ma J."/>
        </authorList>
    </citation>
    <scope>NUCLEOTIDE SEQUENCE [LARGE SCALE GENOMIC DNA]</scope>
    <source>
        <strain evidence="5">CCUG 60524</strain>
    </source>
</reference>
<evidence type="ECO:0000256" key="1">
    <source>
        <dbReference type="ARBA" id="ARBA00010990"/>
    </source>
</evidence>